<organism evidence="5 6">
    <name type="scientific">Thermomonas hydrothermalis</name>
    <dbReference type="NCBI Taxonomy" id="213588"/>
    <lineage>
        <taxon>Bacteria</taxon>
        <taxon>Pseudomonadati</taxon>
        <taxon>Pseudomonadota</taxon>
        <taxon>Gammaproteobacteria</taxon>
        <taxon>Lysobacterales</taxon>
        <taxon>Lysobacteraceae</taxon>
        <taxon>Thermomonas</taxon>
    </lineage>
</organism>
<dbReference type="FunFam" id="3.40.630.30:FF:000064">
    <property type="entry name" value="GNAT family acetyltransferase"/>
    <property type="match status" value="1"/>
</dbReference>
<dbReference type="PROSITE" id="PS51186">
    <property type="entry name" value="GNAT"/>
    <property type="match status" value="1"/>
</dbReference>
<dbReference type="Proteomes" id="UP000242857">
    <property type="component" value="Unassembled WGS sequence"/>
</dbReference>
<dbReference type="InterPro" id="IPR000182">
    <property type="entry name" value="GNAT_dom"/>
</dbReference>
<evidence type="ECO:0000256" key="3">
    <source>
        <dbReference type="ARBA" id="ARBA00023315"/>
    </source>
</evidence>
<name>A0A1M4X7J7_9GAMM</name>
<keyword evidence="6" id="KW-1185">Reference proteome</keyword>
<accession>A0A1M4X7J7</accession>
<evidence type="ECO:0000313" key="6">
    <source>
        <dbReference type="Proteomes" id="UP000242857"/>
    </source>
</evidence>
<evidence type="ECO:0000256" key="2">
    <source>
        <dbReference type="ARBA" id="ARBA00022679"/>
    </source>
</evidence>
<dbReference type="RefSeq" id="WP_072755859.1">
    <property type="nucleotide sequence ID" value="NZ_FQUK01000019.1"/>
</dbReference>
<protein>
    <submittedName>
        <fullName evidence="5">Acetyltransferase (GNAT) family protein</fullName>
    </submittedName>
</protein>
<dbReference type="InterPro" id="IPR016181">
    <property type="entry name" value="Acyl_CoA_acyltransferase"/>
</dbReference>
<dbReference type="OrthoDB" id="9805924at2"/>
<comment type="similarity">
    <text evidence="1">Belongs to the acetyltransferase family.</text>
</comment>
<keyword evidence="2 5" id="KW-0808">Transferase</keyword>
<sequence length="169" mass="18816">MNTGTVQPVLSIRTATPADVSLIHQFILELAEYERLTHAVVARECDLQAQLFGEHPAAEVLIGEVDGEPAGFALFFHTFSTFLGKRGLYLEDLYVRPTFRGLGLGRHLMTTLARLAVQRDCGRFEWSVLDWNQPAIDFYRQLGAVGMDDWTVQRLEGPALAALAARAEL</sequence>
<dbReference type="CDD" id="cd04301">
    <property type="entry name" value="NAT_SF"/>
    <property type="match status" value="1"/>
</dbReference>
<reference evidence="6" key="1">
    <citation type="submission" date="2016-11" db="EMBL/GenBank/DDBJ databases">
        <authorList>
            <person name="Varghese N."/>
            <person name="Submissions S."/>
        </authorList>
    </citation>
    <scope>NUCLEOTIDE SEQUENCE [LARGE SCALE GENOMIC DNA]</scope>
    <source>
        <strain evidence="6">DSM 14834</strain>
    </source>
</reference>
<dbReference type="PANTHER" id="PTHR10545:SF29">
    <property type="entry name" value="GH14572P-RELATED"/>
    <property type="match status" value="1"/>
</dbReference>
<evidence type="ECO:0000313" key="5">
    <source>
        <dbReference type="EMBL" id="SHE89490.1"/>
    </source>
</evidence>
<proteinExistence type="inferred from homology"/>
<gene>
    <name evidence="5" type="ORF">SAMN02745204_01362</name>
</gene>
<dbReference type="SUPFAM" id="SSF55729">
    <property type="entry name" value="Acyl-CoA N-acyltransferases (Nat)"/>
    <property type="match status" value="1"/>
</dbReference>
<feature type="domain" description="N-acetyltransferase" evidence="4">
    <location>
        <begin position="10"/>
        <end position="169"/>
    </location>
</feature>
<dbReference type="Gene3D" id="3.40.630.30">
    <property type="match status" value="1"/>
</dbReference>
<dbReference type="GO" id="GO:0008080">
    <property type="term" value="F:N-acetyltransferase activity"/>
    <property type="evidence" value="ECO:0007669"/>
    <property type="project" value="UniProtKB-ARBA"/>
</dbReference>
<dbReference type="PANTHER" id="PTHR10545">
    <property type="entry name" value="DIAMINE N-ACETYLTRANSFERASE"/>
    <property type="match status" value="1"/>
</dbReference>
<dbReference type="STRING" id="213588.SAMN02745204_01362"/>
<evidence type="ECO:0000259" key="4">
    <source>
        <dbReference type="PROSITE" id="PS51186"/>
    </source>
</evidence>
<dbReference type="Pfam" id="PF00583">
    <property type="entry name" value="Acetyltransf_1"/>
    <property type="match status" value="1"/>
</dbReference>
<dbReference type="InterPro" id="IPR051016">
    <property type="entry name" value="Diverse_Substrate_AcTransf"/>
</dbReference>
<dbReference type="EMBL" id="FQUK01000019">
    <property type="protein sequence ID" value="SHE89490.1"/>
    <property type="molecule type" value="Genomic_DNA"/>
</dbReference>
<evidence type="ECO:0000256" key="1">
    <source>
        <dbReference type="ARBA" id="ARBA00008694"/>
    </source>
</evidence>
<dbReference type="AlphaFoldDB" id="A0A1M4X7J7"/>
<keyword evidence="3" id="KW-0012">Acyltransferase</keyword>